<dbReference type="PANTHER" id="PTHR32108:SF9">
    <property type="entry name" value="REVERSE TRANSCRIPTASE RNASE H-LIKE DOMAIN-CONTAINING PROTEIN"/>
    <property type="match status" value="1"/>
</dbReference>
<keyword evidence="2" id="KW-0847">Vitamin C</keyword>
<dbReference type="InterPro" id="IPR026992">
    <property type="entry name" value="DIOX_N"/>
</dbReference>
<evidence type="ECO:0000313" key="6">
    <source>
        <dbReference type="Proteomes" id="UP000224567"/>
    </source>
</evidence>
<organism evidence="5 6">
    <name type="scientific">Capsicum baccatum</name>
    <name type="common">Peruvian pepper</name>
    <dbReference type="NCBI Taxonomy" id="33114"/>
    <lineage>
        <taxon>Eukaryota</taxon>
        <taxon>Viridiplantae</taxon>
        <taxon>Streptophyta</taxon>
        <taxon>Embryophyta</taxon>
        <taxon>Tracheophyta</taxon>
        <taxon>Spermatophyta</taxon>
        <taxon>Magnoliopsida</taxon>
        <taxon>eudicotyledons</taxon>
        <taxon>Gunneridae</taxon>
        <taxon>Pentapetalae</taxon>
        <taxon>asterids</taxon>
        <taxon>lamiids</taxon>
        <taxon>Solanales</taxon>
        <taxon>Solanaceae</taxon>
        <taxon>Solanoideae</taxon>
        <taxon>Capsiceae</taxon>
        <taxon>Capsicum</taxon>
    </lineage>
</organism>
<accession>A0A2G2X2Q3</accession>
<dbReference type="Gene3D" id="2.60.120.330">
    <property type="entry name" value="B-lactam Antibiotic, Isopenicillin N Synthase, Chain"/>
    <property type="match status" value="1"/>
</dbReference>
<evidence type="ECO:0000256" key="1">
    <source>
        <dbReference type="ARBA" id="ARBA00022723"/>
    </source>
</evidence>
<keyword evidence="1" id="KW-0479">Metal-binding</keyword>
<evidence type="ECO:0000256" key="2">
    <source>
        <dbReference type="ARBA" id="ARBA00022896"/>
    </source>
</evidence>
<gene>
    <name evidence="5" type="ORF">CQW23_06236</name>
</gene>
<proteinExistence type="predicted"/>
<comment type="caution">
    <text evidence="5">The sequence shown here is derived from an EMBL/GenBank/DDBJ whole genome shotgun (WGS) entry which is preliminary data.</text>
</comment>
<dbReference type="GO" id="GO:0031418">
    <property type="term" value="F:L-ascorbic acid binding"/>
    <property type="evidence" value="ECO:0007669"/>
    <property type="project" value="UniProtKB-KW"/>
</dbReference>
<dbReference type="PANTHER" id="PTHR32108">
    <property type="entry name" value="DNA-DIRECTED RNA POLYMERASE SUBUNIT ALPHA"/>
    <property type="match status" value="1"/>
</dbReference>
<dbReference type="InterPro" id="IPR027443">
    <property type="entry name" value="IPNS-like_sf"/>
</dbReference>
<sequence length="462" mass="53042">MAHRIEEEHVETLSMNGNNKMQVKNFIWFEEEWPTLKHDDFGDVEGDIPVISLNNLIRGNDDQQLYDNLCQGMVKASENWGFFKLVDHGVSSEIVANFTTRLHELFDLPMEQKLKGGKTSSLPLGYYALNPEYGQNLSWAEVLQLLQSPEMVVEFAKKVYGDQYHRFRCQSKVYVITAMSDFPAPSLFCHALALIFTRCWWLGFIPPMLEGYGQKVLLFQVPPSISSMNIDFGGVCDDVVCLFSQPQPRVYVSHSHTHLQQGSSIQNPRYSNPLPQYHLNNAEIYTRSTSYEKWLALVPQHHPRPPHIYQGTSKSEFQPPLEFSKRMELKDSFTPIGESYISLLQRLRQWGMIIPLLRYTPDPHSSNFEYNVRCAYHSDVQGHSTEDYCTLKREIERIIKEKLTAVQNIDTTSVTQNPSPTHGNAQNVGRNELSMRIQNLFVEGNVFDGDENSSHDDVKISD</sequence>
<feature type="domain" description="Non-haem dioxygenase N-terminal" evidence="4">
    <location>
        <begin position="48"/>
        <end position="149"/>
    </location>
</feature>
<keyword evidence="3" id="KW-0408">Iron</keyword>
<keyword evidence="6" id="KW-1185">Reference proteome</keyword>
<dbReference type="GO" id="GO:0046872">
    <property type="term" value="F:metal ion binding"/>
    <property type="evidence" value="ECO:0007669"/>
    <property type="project" value="UniProtKB-KW"/>
</dbReference>
<name>A0A2G2X2Q3_CAPBA</name>
<reference evidence="6" key="2">
    <citation type="journal article" date="2017" name="J. Anim. Genet.">
        <title>Multiple reference genome sequences of hot pepper reveal the massive evolution of plant disease resistance genes by retroduplication.</title>
        <authorList>
            <person name="Kim S."/>
            <person name="Park J."/>
            <person name="Yeom S.-I."/>
            <person name="Kim Y.-M."/>
            <person name="Seo E."/>
            <person name="Kim K.-T."/>
            <person name="Kim M.-S."/>
            <person name="Lee J.M."/>
            <person name="Cheong K."/>
            <person name="Shin H.-S."/>
            <person name="Kim S.-B."/>
            <person name="Han K."/>
            <person name="Lee J."/>
            <person name="Park M."/>
            <person name="Lee H.-A."/>
            <person name="Lee H.-Y."/>
            <person name="Lee Y."/>
            <person name="Oh S."/>
            <person name="Lee J.H."/>
            <person name="Choi E."/>
            <person name="Choi E."/>
            <person name="Lee S.E."/>
            <person name="Jeon J."/>
            <person name="Kim H."/>
            <person name="Choi G."/>
            <person name="Song H."/>
            <person name="Lee J."/>
            <person name="Lee S.-C."/>
            <person name="Kwon J.-K."/>
            <person name="Lee H.-Y."/>
            <person name="Koo N."/>
            <person name="Hong Y."/>
            <person name="Kim R.W."/>
            <person name="Kang W.-H."/>
            <person name="Huh J.H."/>
            <person name="Kang B.-C."/>
            <person name="Yang T.-J."/>
            <person name="Lee Y.-H."/>
            <person name="Bennetzen J.L."/>
            <person name="Choi D."/>
        </authorList>
    </citation>
    <scope>NUCLEOTIDE SEQUENCE [LARGE SCALE GENOMIC DNA]</scope>
    <source>
        <strain evidence="6">cv. PBC81</strain>
    </source>
</reference>
<dbReference type="Pfam" id="PF14226">
    <property type="entry name" value="DIOX_N"/>
    <property type="match status" value="1"/>
</dbReference>
<evidence type="ECO:0000256" key="3">
    <source>
        <dbReference type="ARBA" id="ARBA00023004"/>
    </source>
</evidence>
<evidence type="ECO:0000313" key="5">
    <source>
        <dbReference type="EMBL" id="PHT51774.1"/>
    </source>
</evidence>
<dbReference type="AlphaFoldDB" id="A0A2G2X2Q3"/>
<dbReference type="OrthoDB" id="288590at2759"/>
<dbReference type="EMBL" id="MLFT02000003">
    <property type="protein sequence ID" value="PHT51774.1"/>
    <property type="molecule type" value="Genomic_DNA"/>
</dbReference>
<dbReference type="STRING" id="33114.A0A2G2X2Q3"/>
<dbReference type="SUPFAM" id="SSF51197">
    <property type="entry name" value="Clavaminate synthase-like"/>
    <property type="match status" value="1"/>
</dbReference>
<evidence type="ECO:0000259" key="4">
    <source>
        <dbReference type="Pfam" id="PF14226"/>
    </source>
</evidence>
<protein>
    <recommendedName>
        <fullName evidence="4">Non-haem dioxygenase N-terminal domain-containing protein</fullName>
    </recommendedName>
</protein>
<dbReference type="GO" id="GO:0016706">
    <property type="term" value="F:2-oxoglutarate-dependent dioxygenase activity"/>
    <property type="evidence" value="ECO:0007669"/>
    <property type="project" value="UniProtKB-ARBA"/>
</dbReference>
<reference evidence="5 6" key="1">
    <citation type="journal article" date="2017" name="Genome Biol.">
        <title>New reference genome sequences of hot pepper reveal the massive evolution of plant disease-resistance genes by retroduplication.</title>
        <authorList>
            <person name="Kim S."/>
            <person name="Park J."/>
            <person name="Yeom S.I."/>
            <person name="Kim Y.M."/>
            <person name="Seo E."/>
            <person name="Kim K.T."/>
            <person name="Kim M.S."/>
            <person name="Lee J.M."/>
            <person name="Cheong K."/>
            <person name="Shin H.S."/>
            <person name="Kim S.B."/>
            <person name="Han K."/>
            <person name="Lee J."/>
            <person name="Park M."/>
            <person name="Lee H.A."/>
            <person name="Lee H.Y."/>
            <person name="Lee Y."/>
            <person name="Oh S."/>
            <person name="Lee J.H."/>
            <person name="Choi E."/>
            <person name="Choi E."/>
            <person name="Lee S.E."/>
            <person name="Jeon J."/>
            <person name="Kim H."/>
            <person name="Choi G."/>
            <person name="Song H."/>
            <person name="Lee J."/>
            <person name="Lee S.C."/>
            <person name="Kwon J.K."/>
            <person name="Lee H.Y."/>
            <person name="Koo N."/>
            <person name="Hong Y."/>
            <person name="Kim R.W."/>
            <person name="Kang W.H."/>
            <person name="Huh J.H."/>
            <person name="Kang B.C."/>
            <person name="Yang T.J."/>
            <person name="Lee Y.H."/>
            <person name="Bennetzen J.L."/>
            <person name="Choi D."/>
        </authorList>
    </citation>
    <scope>NUCLEOTIDE SEQUENCE [LARGE SCALE GENOMIC DNA]</scope>
    <source>
        <strain evidence="6">cv. PBC81</strain>
    </source>
</reference>
<dbReference type="Proteomes" id="UP000224567">
    <property type="component" value="Unassembled WGS sequence"/>
</dbReference>